<feature type="region of interest" description="Disordered" evidence="3">
    <location>
        <begin position="1"/>
        <end position="33"/>
    </location>
</feature>
<organism evidence="4 5">
    <name type="scientific">Macaca fascicularis</name>
    <name type="common">Crab-eating macaque</name>
    <name type="synonym">Cynomolgus monkey</name>
    <dbReference type="NCBI Taxonomy" id="9541"/>
    <lineage>
        <taxon>Eukaryota</taxon>
        <taxon>Metazoa</taxon>
        <taxon>Chordata</taxon>
        <taxon>Craniata</taxon>
        <taxon>Vertebrata</taxon>
        <taxon>Euteleostomi</taxon>
        <taxon>Mammalia</taxon>
        <taxon>Eutheria</taxon>
        <taxon>Euarchontoglires</taxon>
        <taxon>Primates</taxon>
        <taxon>Haplorrhini</taxon>
        <taxon>Catarrhini</taxon>
        <taxon>Cercopithecidae</taxon>
        <taxon>Cercopithecinae</taxon>
        <taxon>Macaca</taxon>
    </lineage>
</organism>
<keyword evidence="5" id="KW-1185">Reference proteome</keyword>
<dbReference type="InterPro" id="IPR002164">
    <property type="entry name" value="NAP_family"/>
</dbReference>
<evidence type="ECO:0000313" key="5">
    <source>
        <dbReference type="Proteomes" id="UP000233100"/>
    </source>
</evidence>
<dbReference type="GeneTree" id="ENSGT00940000162417"/>
<name>A0A7N9D930_MACFA</name>
<protein>
    <recommendedName>
        <fullName evidence="6">TSPY</fullName>
    </recommendedName>
</protein>
<dbReference type="Pfam" id="PF00956">
    <property type="entry name" value="NAP"/>
    <property type="match status" value="1"/>
</dbReference>
<dbReference type="Gene3D" id="1.20.5.1500">
    <property type="match status" value="1"/>
</dbReference>
<dbReference type="Gene3D" id="3.30.1120.90">
    <property type="entry name" value="Nucleosome assembly protein"/>
    <property type="match status" value="1"/>
</dbReference>
<proteinExistence type="inferred from homology"/>
<evidence type="ECO:0008006" key="6">
    <source>
        <dbReference type="Google" id="ProtNLM"/>
    </source>
</evidence>
<accession>A0A7N9D930</accession>
<sequence>CRPSGLWRQRQGSCGEGPAAQAVVSGSPKGGTSEQVALGEEAVLGADDIMAEVEVVAHQEADEKRQEQVQRAQPGPGPMSPESALEELLAVQVELEPVNARARKAFSQQREKMERRRKPHLDRRGAIIQSMPGFWANVIANHPQMSALITDQDEDMLSYMINLEVKEAKHPVHLCQIMLFFRSNPYFQNKVITKEYLVNVTEYRASHSTPIQWCQDYEVEAYRRRHNNSGLNFFNWFSDHNFAGSNRIAEILCKDLWRNPLQYYRRMKPPEEETEISGEAYSWNWSCLIPGIRVLTHLSIQGAWRLISEM</sequence>
<evidence type="ECO:0000256" key="2">
    <source>
        <dbReference type="RuleBase" id="RU003876"/>
    </source>
</evidence>
<dbReference type="SUPFAM" id="SSF143113">
    <property type="entry name" value="NAP-like"/>
    <property type="match status" value="1"/>
</dbReference>
<dbReference type="GO" id="GO:0005634">
    <property type="term" value="C:nucleus"/>
    <property type="evidence" value="ECO:0007669"/>
    <property type="project" value="InterPro"/>
</dbReference>
<dbReference type="Proteomes" id="UP000233100">
    <property type="component" value="Unplaced"/>
</dbReference>
<dbReference type="AlphaFoldDB" id="A0A7N9D930"/>
<dbReference type="PANTHER" id="PTHR11875">
    <property type="entry name" value="TESTIS-SPECIFIC Y-ENCODED PROTEIN"/>
    <property type="match status" value="1"/>
</dbReference>
<dbReference type="Ensembl" id="ENSMFAT00000095909.1">
    <property type="protein sequence ID" value="ENSMFAP00000061493.1"/>
    <property type="gene ID" value="ENSMFAG00000055594.1"/>
</dbReference>
<dbReference type="GO" id="GO:0006334">
    <property type="term" value="P:nucleosome assembly"/>
    <property type="evidence" value="ECO:0007669"/>
    <property type="project" value="InterPro"/>
</dbReference>
<dbReference type="InterPro" id="IPR037231">
    <property type="entry name" value="NAP-like_sf"/>
</dbReference>
<evidence type="ECO:0000256" key="1">
    <source>
        <dbReference type="ARBA" id="ARBA00009947"/>
    </source>
</evidence>
<feature type="region of interest" description="Disordered" evidence="3">
    <location>
        <begin position="60"/>
        <end position="82"/>
    </location>
</feature>
<evidence type="ECO:0000256" key="3">
    <source>
        <dbReference type="SAM" id="MobiDB-lite"/>
    </source>
</evidence>
<reference evidence="4" key="1">
    <citation type="submission" date="2025-08" db="UniProtKB">
        <authorList>
            <consortium name="Ensembl"/>
        </authorList>
    </citation>
    <scope>IDENTIFICATION</scope>
</reference>
<dbReference type="FunFam" id="3.30.1120.90:FF:000002">
    <property type="entry name" value="Testis-specific Y-encoded-like protein 2"/>
    <property type="match status" value="1"/>
</dbReference>
<evidence type="ECO:0000313" key="4">
    <source>
        <dbReference type="Ensembl" id="ENSMFAP00000061493.1"/>
    </source>
</evidence>
<reference evidence="4" key="2">
    <citation type="submission" date="2025-09" db="UniProtKB">
        <authorList>
            <consortium name="Ensembl"/>
        </authorList>
    </citation>
    <scope>IDENTIFICATION</scope>
</reference>
<comment type="similarity">
    <text evidence="1 2">Belongs to the nucleosome assembly protein (NAP) family.</text>
</comment>